<reference evidence="14" key="3">
    <citation type="submission" date="2023-05" db="EMBL/GenBank/DDBJ databases">
        <authorList>
            <person name="Smith C.H."/>
        </authorList>
    </citation>
    <scope>NUCLEOTIDE SEQUENCE</scope>
    <source>
        <strain evidence="14">CHS0354</strain>
        <tissue evidence="14">Mantle</tissue>
    </source>
</reference>
<dbReference type="PANTHER" id="PTHR18945">
    <property type="entry name" value="NEUROTRANSMITTER GATED ION CHANNEL"/>
    <property type="match status" value="1"/>
</dbReference>
<evidence type="ECO:0000256" key="8">
    <source>
        <dbReference type="ARBA" id="ARBA00023286"/>
    </source>
</evidence>
<keyword evidence="12" id="KW-0732">Signal</keyword>
<evidence type="ECO:0000256" key="5">
    <source>
        <dbReference type="ARBA" id="ARBA00023065"/>
    </source>
</evidence>
<dbReference type="PRINTS" id="PR00254">
    <property type="entry name" value="NICOTINICR"/>
</dbReference>
<keyword evidence="3" id="KW-0812">Transmembrane</keyword>
<evidence type="ECO:0000313" key="15">
    <source>
        <dbReference type="Proteomes" id="UP001195483"/>
    </source>
</evidence>
<name>A0AAE0W278_9BIVA</name>
<keyword evidence="5" id="KW-0406">Ion transport</keyword>
<evidence type="ECO:0000256" key="6">
    <source>
        <dbReference type="ARBA" id="ARBA00023136"/>
    </source>
</evidence>
<dbReference type="GO" id="GO:0022848">
    <property type="term" value="F:acetylcholine-gated monoatomic cation-selective channel activity"/>
    <property type="evidence" value="ECO:0007669"/>
    <property type="project" value="InterPro"/>
</dbReference>
<gene>
    <name evidence="14" type="ORF">CHS0354_030127</name>
</gene>
<evidence type="ECO:0000256" key="10">
    <source>
        <dbReference type="ARBA" id="ARBA00034099"/>
    </source>
</evidence>
<dbReference type="FunFam" id="2.70.170.10:FF:000028">
    <property type="entry name" value="AcetylCholine Receptor"/>
    <property type="match status" value="1"/>
</dbReference>
<evidence type="ECO:0000256" key="9">
    <source>
        <dbReference type="ARBA" id="ARBA00023303"/>
    </source>
</evidence>
<feature type="signal peptide" evidence="12">
    <location>
        <begin position="1"/>
        <end position="18"/>
    </location>
</feature>
<dbReference type="Proteomes" id="UP001195483">
    <property type="component" value="Unassembled WGS sequence"/>
</dbReference>
<dbReference type="InterPro" id="IPR002394">
    <property type="entry name" value="Nicotinic_acetylcholine_rcpt"/>
</dbReference>
<dbReference type="GO" id="GO:0045211">
    <property type="term" value="C:postsynaptic membrane"/>
    <property type="evidence" value="ECO:0007669"/>
    <property type="project" value="InterPro"/>
</dbReference>
<evidence type="ECO:0000259" key="13">
    <source>
        <dbReference type="Pfam" id="PF02931"/>
    </source>
</evidence>
<dbReference type="EMBL" id="JAEAOA010001797">
    <property type="protein sequence ID" value="KAK3597585.1"/>
    <property type="molecule type" value="Genomic_DNA"/>
</dbReference>
<dbReference type="Pfam" id="PF02931">
    <property type="entry name" value="Neur_chan_LBD"/>
    <property type="match status" value="1"/>
</dbReference>
<evidence type="ECO:0000256" key="11">
    <source>
        <dbReference type="SAM" id="MobiDB-lite"/>
    </source>
</evidence>
<sequence>MSLIYVFLLTAIMNTCSGAMSRGRLTNDLLKNYVKSVKPEPSDGSNFSVTLGFTLLNLDDVDDDNKVIDTHSYIDQTWRDERLAWEPSDYDDVRVLHLPADSVWIPDIVLFNNAGDDYKPIIDMTVLVFSDGTINYIPPYHLKSFCETGKQPTGFFNKMNIERYNELVCKLAFLSWMHDVEEIRLVNRSSHIDLSEFRRLPVDKYQVKSTSVQVDPMKFSCCPGSYDIATFTIVLSKDPKYYHDHASASDHSSEETHDHHRDEEDKL</sequence>
<keyword evidence="1" id="KW-0813">Transport</keyword>
<proteinExistence type="predicted"/>
<reference evidence="14" key="1">
    <citation type="journal article" date="2021" name="Genome Biol. Evol.">
        <title>A High-Quality Reference Genome for a Parasitic Bivalve with Doubly Uniparental Inheritance (Bivalvia: Unionida).</title>
        <authorList>
            <person name="Smith C.H."/>
        </authorList>
    </citation>
    <scope>NUCLEOTIDE SEQUENCE</scope>
    <source>
        <strain evidence="14">CHS0354</strain>
    </source>
</reference>
<dbReference type="InterPro" id="IPR006201">
    <property type="entry name" value="Neur_channel"/>
</dbReference>
<feature type="chain" id="PRO_5042268323" description="Neurotransmitter-gated ion-channel ligand-binding domain-containing protein" evidence="12">
    <location>
        <begin position="19"/>
        <end position="267"/>
    </location>
</feature>
<dbReference type="InterPro" id="IPR036734">
    <property type="entry name" value="Neur_chan_lig-bd_sf"/>
</dbReference>
<evidence type="ECO:0000256" key="3">
    <source>
        <dbReference type="ARBA" id="ARBA00022692"/>
    </source>
</evidence>
<feature type="domain" description="Neurotransmitter-gated ion-channel ligand-binding" evidence="13">
    <location>
        <begin position="24"/>
        <end position="236"/>
    </location>
</feature>
<evidence type="ECO:0000256" key="4">
    <source>
        <dbReference type="ARBA" id="ARBA00023018"/>
    </source>
</evidence>
<dbReference type="InterPro" id="IPR006202">
    <property type="entry name" value="Neur_chan_lig-bd"/>
</dbReference>
<dbReference type="Gene3D" id="2.70.170.10">
    <property type="entry name" value="Neurotransmitter-gated ion-channel ligand-binding domain"/>
    <property type="match status" value="1"/>
</dbReference>
<evidence type="ECO:0000256" key="1">
    <source>
        <dbReference type="ARBA" id="ARBA00022448"/>
    </source>
</evidence>
<keyword evidence="7" id="KW-0675">Receptor</keyword>
<dbReference type="GO" id="GO:0004888">
    <property type="term" value="F:transmembrane signaling receptor activity"/>
    <property type="evidence" value="ECO:0007669"/>
    <property type="project" value="InterPro"/>
</dbReference>
<reference evidence="14" key="2">
    <citation type="journal article" date="2021" name="Genome Biol. Evol.">
        <title>Developing a high-quality reference genome for a parasitic bivalve with doubly uniparental inheritance (Bivalvia: Unionida).</title>
        <authorList>
            <person name="Smith C.H."/>
        </authorList>
    </citation>
    <scope>NUCLEOTIDE SEQUENCE</scope>
    <source>
        <strain evidence="14">CHS0354</strain>
        <tissue evidence="14">Mantle</tissue>
    </source>
</reference>
<accession>A0AAE0W278</accession>
<keyword evidence="9" id="KW-0407">Ion channel</keyword>
<organism evidence="14 15">
    <name type="scientific">Potamilus streckersoni</name>
    <dbReference type="NCBI Taxonomy" id="2493646"/>
    <lineage>
        <taxon>Eukaryota</taxon>
        <taxon>Metazoa</taxon>
        <taxon>Spiralia</taxon>
        <taxon>Lophotrochozoa</taxon>
        <taxon>Mollusca</taxon>
        <taxon>Bivalvia</taxon>
        <taxon>Autobranchia</taxon>
        <taxon>Heteroconchia</taxon>
        <taxon>Palaeoheterodonta</taxon>
        <taxon>Unionida</taxon>
        <taxon>Unionoidea</taxon>
        <taxon>Unionidae</taxon>
        <taxon>Ambleminae</taxon>
        <taxon>Lampsilini</taxon>
        <taxon>Potamilus</taxon>
    </lineage>
</organism>
<evidence type="ECO:0000256" key="7">
    <source>
        <dbReference type="ARBA" id="ARBA00023170"/>
    </source>
</evidence>
<dbReference type="AlphaFoldDB" id="A0AAE0W278"/>
<comment type="caution">
    <text evidence="14">The sequence shown here is derived from an EMBL/GenBank/DDBJ whole genome shotgun (WGS) entry which is preliminary data.</text>
</comment>
<evidence type="ECO:0000256" key="12">
    <source>
        <dbReference type="SAM" id="SignalP"/>
    </source>
</evidence>
<dbReference type="SUPFAM" id="SSF63712">
    <property type="entry name" value="Nicotinic receptor ligand binding domain-like"/>
    <property type="match status" value="1"/>
</dbReference>
<keyword evidence="6" id="KW-0472">Membrane</keyword>
<feature type="region of interest" description="Disordered" evidence="11">
    <location>
        <begin position="245"/>
        <end position="267"/>
    </location>
</feature>
<comment type="subcellular location">
    <subcellularLocation>
        <location evidence="10">Synaptic cell membrane</location>
        <topology evidence="10">Multi-pass membrane protein</topology>
    </subcellularLocation>
</comment>
<keyword evidence="8" id="KW-1071">Ligand-gated ion channel</keyword>
<evidence type="ECO:0000313" key="14">
    <source>
        <dbReference type="EMBL" id="KAK3597585.1"/>
    </source>
</evidence>
<keyword evidence="2" id="KW-1003">Cell membrane</keyword>
<evidence type="ECO:0000256" key="2">
    <source>
        <dbReference type="ARBA" id="ARBA00022475"/>
    </source>
</evidence>
<keyword evidence="15" id="KW-1185">Reference proteome</keyword>
<keyword evidence="4" id="KW-0770">Synapse</keyword>
<protein>
    <recommendedName>
        <fullName evidence="13">Neurotransmitter-gated ion-channel ligand-binding domain-containing protein</fullName>
    </recommendedName>
</protein>